<name>A0ABQ9ZSE8_9CRUS</name>
<evidence type="ECO:0000313" key="1">
    <source>
        <dbReference type="EMBL" id="KAK4015698.1"/>
    </source>
</evidence>
<comment type="caution">
    <text evidence="1">The sequence shown here is derived from an EMBL/GenBank/DDBJ whole genome shotgun (WGS) entry which is preliminary data.</text>
</comment>
<organism evidence="1 2">
    <name type="scientific">Daphnia magna</name>
    <dbReference type="NCBI Taxonomy" id="35525"/>
    <lineage>
        <taxon>Eukaryota</taxon>
        <taxon>Metazoa</taxon>
        <taxon>Ecdysozoa</taxon>
        <taxon>Arthropoda</taxon>
        <taxon>Crustacea</taxon>
        <taxon>Branchiopoda</taxon>
        <taxon>Diplostraca</taxon>
        <taxon>Cladocera</taxon>
        <taxon>Anomopoda</taxon>
        <taxon>Daphniidae</taxon>
        <taxon>Daphnia</taxon>
    </lineage>
</organism>
<reference evidence="1 2" key="1">
    <citation type="journal article" date="2023" name="Nucleic Acids Res.">
        <title>The hologenome of Daphnia magna reveals possible DNA methylation and microbiome-mediated evolution of the host genome.</title>
        <authorList>
            <person name="Chaturvedi A."/>
            <person name="Li X."/>
            <person name="Dhandapani V."/>
            <person name="Marshall H."/>
            <person name="Kissane S."/>
            <person name="Cuenca-Cambronero M."/>
            <person name="Asole G."/>
            <person name="Calvet F."/>
            <person name="Ruiz-Romero M."/>
            <person name="Marangio P."/>
            <person name="Guigo R."/>
            <person name="Rago D."/>
            <person name="Mirbahai L."/>
            <person name="Eastwood N."/>
            <person name="Colbourne J.K."/>
            <person name="Zhou J."/>
            <person name="Mallon E."/>
            <person name="Orsini L."/>
        </authorList>
    </citation>
    <scope>NUCLEOTIDE SEQUENCE [LARGE SCALE GENOMIC DNA]</scope>
    <source>
        <strain evidence="1">LRV0_1</strain>
    </source>
</reference>
<gene>
    <name evidence="1" type="ORF">OUZ56_030672</name>
</gene>
<dbReference type="Proteomes" id="UP001234178">
    <property type="component" value="Unassembled WGS sequence"/>
</dbReference>
<keyword evidence="2" id="KW-1185">Reference proteome</keyword>
<accession>A0ABQ9ZSE8</accession>
<sequence length="124" mass="14207">MERHPSPFSFFLFKKQKTKEFSARGMAVCVLPSANEVEKNLLVLVIQTIIVTAVSHWTHVQKFRPGLSRDPGFPKRIEVLYRFIYTFVLAPDQCNYKSLASCNSIEQFPSSGRASDYEVALYQN</sequence>
<evidence type="ECO:0000313" key="2">
    <source>
        <dbReference type="Proteomes" id="UP001234178"/>
    </source>
</evidence>
<dbReference type="EMBL" id="JAOYFB010000005">
    <property type="protein sequence ID" value="KAK4015698.1"/>
    <property type="molecule type" value="Genomic_DNA"/>
</dbReference>
<proteinExistence type="predicted"/>
<protein>
    <submittedName>
        <fullName evidence="1">Uncharacterized protein</fullName>
    </submittedName>
</protein>